<dbReference type="SUPFAM" id="SSF49464">
    <property type="entry name" value="Carboxypeptidase regulatory domain-like"/>
    <property type="match status" value="1"/>
</dbReference>
<dbReference type="GO" id="GO:0044718">
    <property type="term" value="P:siderophore transmembrane transport"/>
    <property type="evidence" value="ECO:0007669"/>
    <property type="project" value="TreeGrafter"/>
</dbReference>
<name>A0A386HUX9_9BACT</name>
<dbReference type="NCBIfam" id="TIGR04057">
    <property type="entry name" value="SusC_RagA_signa"/>
    <property type="match status" value="1"/>
</dbReference>
<evidence type="ECO:0000256" key="6">
    <source>
        <dbReference type="ARBA" id="ARBA00023136"/>
    </source>
</evidence>
<keyword evidence="3 8" id="KW-1134">Transmembrane beta strand</keyword>
<dbReference type="InterPro" id="IPR036942">
    <property type="entry name" value="Beta-barrel_TonB_sf"/>
</dbReference>
<keyword evidence="2 8" id="KW-0813">Transport</keyword>
<keyword evidence="7 8" id="KW-0998">Cell outer membrane</keyword>
<evidence type="ECO:0000313" key="10">
    <source>
        <dbReference type="EMBL" id="AYD49380.1"/>
    </source>
</evidence>
<accession>A0A386HUX9</accession>
<dbReference type="InterPro" id="IPR039426">
    <property type="entry name" value="TonB-dep_rcpt-like"/>
</dbReference>
<evidence type="ECO:0000256" key="8">
    <source>
        <dbReference type="PROSITE-ProRule" id="PRU01360"/>
    </source>
</evidence>
<sequence length="1045" mass="116001">MALLFVFMISNVKAQSEKVITGQITDFKTHKPIEGASVSLMGTKYSTISDENGKYSLKIDEKNKILLITYVGFSSKKIILSGQEKIDVQLKEESSDLNDVVVVGYGTQTKATLTGAVEQVPEKVFQNRSVTNVGLMLQGETPGLVVTRSSPRPGNEGIAFQIRGYTSINGGSPLIVVDGVPVVNYYSFQNMNPDDIANISVLKDGAAAIYGSRAANGVILVTTKRGLAGKVNIEYNGNFRFTTNGITAFSPSMQQYATEWIDANAQETVPNWWGWVSLSNMEKMQKGVQGIYQTQYWGNIFIGNANRIKEMFQRRYSYQHNLSISNSTGKSDYRLSFQYADNKGNLATALDGQKQYNATFNYDYHLSSKIKLSTNIMFVDALTQSPSVGLDASLYGQEMPFFPAKNPFGEWYADYGTVGDRNSVAATADGGRDNRNSLTSRIDLKGTYQIYNDLSFEALASLQSERYNDERWVNTVQAYDWFGNPAKTTITATQQTTGNPGYSTNAYTSFYQYYSGLFRYNKTINGVHNISVTAGINAEKNYNQQFAAARVNFTDLGVHDISVADPTTETNSGSKDISGLYSYLARVDYNYKEKYLAELLGRRDGNSKFSDGHKFRNFGGASVGWAFTKEGFLSGITNILNFGKIRASYSSMGNDAGISNFAYLTTINQGSTVFGYPAALQPTSSLNNSGLVTLSNVWEKVEQTNIGTDLYFLQNHLNATFDYFIKNNNDMLSNITVPSVLGGTPPKTNSGSMSTKGWEMTIGWQETKKNYSYNFSVNMSNTNTLVKNVEGYDNYGAGENHIVNGHPLNSWFVYKTEGYFKNQADVDAYYAKYGNSPDLSGLPQTNSAVALRPGDTKKVPGPAGTITSVGNAQSALVYKGDGNPHYVFGINLGGSLKGFDISAFFQGWLKQQIMRSGWMAYPFATLYTNQNPTFLGKTWTEQDPTAEFPRLTVNPSRAKWNYANNDFMLQNNQYIRLKSLVIGYTLPERITKRAKIDRVRFYFSGNDLWELKSVKDGFDPEMGETSQNVGYPFYRTWSFGVNVGF</sequence>
<evidence type="ECO:0000256" key="7">
    <source>
        <dbReference type="ARBA" id="ARBA00023237"/>
    </source>
</evidence>
<dbReference type="KEGG" id="ark:D6B99_09070"/>
<gene>
    <name evidence="10" type="ORF">D6B99_09070</name>
</gene>
<keyword evidence="5" id="KW-0732">Signal</keyword>
<feature type="domain" description="TonB-dependent receptor plug" evidence="9">
    <location>
        <begin position="110"/>
        <end position="218"/>
    </location>
</feature>
<protein>
    <submittedName>
        <fullName evidence="10">SusC/RagA family TonB-linked outer membrane protein</fullName>
    </submittedName>
</protein>
<dbReference type="InterPro" id="IPR037066">
    <property type="entry name" value="Plug_dom_sf"/>
</dbReference>
<organism evidence="10 11">
    <name type="scientific">Arachidicoccus soli</name>
    <dbReference type="NCBI Taxonomy" id="2341117"/>
    <lineage>
        <taxon>Bacteria</taxon>
        <taxon>Pseudomonadati</taxon>
        <taxon>Bacteroidota</taxon>
        <taxon>Chitinophagia</taxon>
        <taxon>Chitinophagales</taxon>
        <taxon>Chitinophagaceae</taxon>
        <taxon>Arachidicoccus</taxon>
    </lineage>
</organism>
<dbReference type="OrthoDB" id="899266at2"/>
<proteinExistence type="inferred from homology"/>
<evidence type="ECO:0000256" key="3">
    <source>
        <dbReference type="ARBA" id="ARBA00022452"/>
    </source>
</evidence>
<dbReference type="EMBL" id="CP032489">
    <property type="protein sequence ID" value="AYD49380.1"/>
    <property type="molecule type" value="Genomic_DNA"/>
</dbReference>
<dbReference type="PANTHER" id="PTHR30069">
    <property type="entry name" value="TONB-DEPENDENT OUTER MEMBRANE RECEPTOR"/>
    <property type="match status" value="1"/>
</dbReference>
<evidence type="ECO:0000256" key="2">
    <source>
        <dbReference type="ARBA" id="ARBA00022448"/>
    </source>
</evidence>
<dbReference type="Gene3D" id="2.60.40.1120">
    <property type="entry name" value="Carboxypeptidase-like, regulatory domain"/>
    <property type="match status" value="1"/>
</dbReference>
<keyword evidence="4 8" id="KW-0812">Transmembrane</keyword>
<dbReference type="GO" id="GO:0015344">
    <property type="term" value="F:siderophore uptake transmembrane transporter activity"/>
    <property type="evidence" value="ECO:0007669"/>
    <property type="project" value="TreeGrafter"/>
</dbReference>
<dbReference type="PROSITE" id="PS52016">
    <property type="entry name" value="TONB_DEPENDENT_REC_3"/>
    <property type="match status" value="1"/>
</dbReference>
<dbReference type="GO" id="GO:0009279">
    <property type="term" value="C:cell outer membrane"/>
    <property type="evidence" value="ECO:0007669"/>
    <property type="project" value="UniProtKB-SubCell"/>
</dbReference>
<evidence type="ECO:0000256" key="1">
    <source>
        <dbReference type="ARBA" id="ARBA00004571"/>
    </source>
</evidence>
<reference evidence="10 11" key="1">
    <citation type="submission" date="2018-09" db="EMBL/GenBank/DDBJ databases">
        <title>Arachidicoccus sp. nov., a bacterium isolated from soil.</title>
        <authorList>
            <person name="Weon H.-Y."/>
            <person name="Kwon S.-W."/>
            <person name="Lee S.A."/>
        </authorList>
    </citation>
    <scope>NUCLEOTIDE SEQUENCE [LARGE SCALE GENOMIC DNA]</scope>
    <source>
        <strain evidence="10 11">KIS59-12</strain>
    </source>
</reference>
<dbReference type="Pfam" id="PF13715">
    <property type="entry name" value="CarbopepD_reg_2"/>
    <property type="match status" value="1"/>
</dbReference>
<dbReference type="PANTHER" id="PTHR30069:SF29">
    <property type="entry name" value="HEMOGLOBIN AND HEMOGLOBIN-HAPTOGLOBIN-BINDING PROTEIN 1-RELATED"/>
    <property type="match status" value="1"/>
</dbReference>
<dbReference type="InterPro" id="IPR023996">
    <property type="entry name" value="TonB-dep_OMP_SusC/RagA"/>
</dbReference>
<dbReference type="InterPro" id="IPR012910">
    <property type="entry name" value="Plug_dom"/>
</dbReference>
<comment type="similarity">
    <text evidence="8">Belongs to the TonB-dependent receptor family.</text>
</comment>
<comment type="subcellular location">
    <subcellularLocation>
        <location evidence="1 8">Cell outer membrane</location>
        <topology evidence="1 8">Multi-pass membrane protein</topology>
    </subcellularLocation>
</comment>
<dbReference type="Gene3D" id="2.170.130.10">
    <property type="entry name" value="TonB-dependent receptor, plug domain"/>
    <property type="match status" value="1"/>
</dbReference>
<evidence type="ECO:0000259" key="9">
    <source>
        <dbReference type="Pfam" id="PF07715"/>
    </source>
</evidence>
<dbReference type="Gene3D" id="2.40.170.20">
    <property type="entry name" value="TonB-dependent receptor, beta-barrel domain"/>
    <property type="match status" value="1"/>
</dbReference>
<evidence type="ECO:0000313" key="11">
    <source>
        <dbReference type="Proteomes" id="UP000266118"/>
    </source>
</evidence>
<dbReference type="SUPFAM" id="SSF56935">
    <property type="entry name" value="Porins"/>
    <property type="match status" value="1"/>
</dbReference>
<keyword evidence="6 8" id="KW-0472">Membrane</keyword>
<evidence type="ECO:0000256" key="5">
    <source>
        <dbReference type="ARBA" id="ARBA00022729"/>
    </source>
</evidence>
<dbReference type="InterPro" id="IPR008969">
    <property type="entry name" value="CarboxyPept-like_regulatory"/>
</dbReference>
<evidence type="ECO:0000256" key="4">
    <source>
        <dbReference type="ARBA" id="ARBA00022692"/>
    </source>
</evidence>
<keyword evidence="11" id="KW-1185">Reference proteome</keyword>
<dbReference type="InterPro" id="IPR023997">
    <property type="entry name" value="TonB-dep_OMP_SusC/RagA_CS"/>
</dbReference>
<dbReference type="NCBIfam" id="TIGR04056">
    <property type="entry name" value="OMP_RagA_SusC"/>
    <property type="match status" value="1"/>
</dbReference>
<dbReference type="Pfam" id="PF07715">
    <property type="entry name" value="Plug"/>
    <property type="match status" value="1"/>
</dbReference>
<dbReference type="Proteomes" id="UP000266118">
    <property type="component" value="Chromosome"/>
</dbReference>
<dbReference type="AlphaFoldDB" id="A0A386HUX9"/>